<keyword evidence="2" id="KW-1185">Reference proteome</keyword>
<evidence type="ECO:0000313" key="2">
    <source>
        <dbReference type="Proteomes" id="UP001148662"/>
    </source>
</evidence>
<evidence type="ECO:0000313" key="1">
    <source>
        <dbReference type="EMBL" id="KAJ3530930.1"/>
    </source>
</evidence>
<comment type="caution">
    <text evidence="1">The sequence shown here is derived from an EMBL/GenBank/DDBJ whole genome shotgun (WGS) entry which is preliminary data.</text>
</comment>
<name>A0ACC1S323_9APHY</name>
<organism evidence="1 2">
    <name type="scientific">Phlebia brevispora</name>
    <dbReference type="NCBI Taxonomy" id="194682"/>
    <lineage>
        <taxon>Eukaryota</taxon>
        <taxon>Fungi</taxon>
        <taxon>Dikarya</taxon>
        <taxon>Basidiomycota</taxon>
        <taxon>Agaricomycotina</taxon>
        <taxon>Agaricomycetes</taxon>
        <taxon>Polyporales</taxon>
        <taxon>Meruliaceae</taxon>
        <taxon>Phlebia</taxon>
    </lineage>
</organism>
<gene>
    <name evidence="1" type="ORF">NM688_g7645</name>
</gene>
<reference evidence="1" key="1">
    <citation type="submission" date="2022-07" db="EMBL/GenBank/DDBJ databases">
        <title>Genome Sequence of Phlebia brevispora.</title>
        <authorList>
            <person name="Buettner E."/>
        </authorList>
    </citation>
    <scope>NUCLEOTIDE SEQUENCE</scope>
    <source>
        <strain evidence="1">MPL23</strain>
    </source>
</reference>
<accession>A0ACC1S323</accession>
<protein>
    <submittedName>
        <fullName evidence="1">Uncharacterized protein</fullName>
    </submittedName>
</protein>
<dbReference type="EMBL" id="JANHOG010001839">
    <property type="protein sequence ID" value="KAJ3530930.1"/>
    <property type="molecule type" value="Genomic_DNA"/>
</dbReference>
<proteinExistence type="predicted"/>
<sequence>MERVQFQQEQMLAELKDLVQKGLFTQQEVKQIMKRRTAFETALVRRVAKKNDYLRYAAYEMGLEALRKKRVERLKLPRSTPSVSDFALVRRQFHIFERALKKFKSDVALWIQYIQVAKKEGARSLVGRICARALQLHPNVPQLYILAASHELSHLSPTAARALLQRGIRLNSESVEMWREYVKMEMGFVEGMRRRWGVLGIEMKGKEKARGSMEDGMEENEVAEMQHDADGKGDDAEQARRQILEGAIVKSVIAHAPDYSAFTEALPQVELFTALHNLILTYPAPEPFRTALLDHLHDLLKQTLPADPTAVRLAITRTLTPGLTGAALVDGLKDANENLTKAVEQASREDRNVVGMGATYAEFVQEWVQKSDLDDSIKLYLLTSLHALIQRLSKKKIALPPLMSMHLRLLASQRALVPQLPYVKILSDLPAHYASTIEGQKDADLWISRLEFERSDTEALRDGARIEQSWREARAAVQGPDILRVWTWGVPSEEEIEDEEKVKAALNVLEELLRESMRMQDAPSFRTIHDELLFRSAAISKHLVSSTARLAQFRRLTNSYLPNAPAFEAFFLSESALSPEDASQDVLKEVYQAWRRRDVVAASLAAEVSASDSLRQQLEEGWAKVLQDAERGEANVDGDGDQEMADA</sequence>
<dbReference type="Proteomes" id="UP001148662">
    <property type="component" value="Unassembled WGS sequence"/>
</dbReference>